<accession>A0A182FNV7</accession>
<dbReference type="EnsemblMetazoa" id="AALB008220-RA">
    <property type="protein sequence ID" value="AALB008220-PA"/>
    <property type="gene ID" value="AALB008220"/>
</dbReference>
<dbReference type="Proteomes" id="UP000069272">
    <property type="component" value="Chromosome 2R"/>
</dbReference>
<sequence length="84" mass="9127">MEGLSGQTTPKPVKFSGDGISPRADSNGTAGGLVAECTNCTIVEYKDYSYYELIDMGWLSNLSYPEFTDGLLTGFTSKGIRFQQ</sequence>
<feature type="compositionally biased region" description="Polar residues" evidence="1">
    <location>
        <begin position="1"/>
        <end position="10"/>
    </location>
</feature>
<dbReference type="VEuPathDB" id="VectorBase:AALB20_027973"/>
<evidence type="ECO:0000313" key="2">
    <source>
        <dbReference type="EnsemblMetazoa" id="AALB008220-PA"/>
    </source>
</evidence>
<evidence type="ECO:0000313" key="3">
    <source>
        <dbReference type="Proteomes" id="UP000069272"/>
    </source>
</evidence>
<reference evidence="2" key="2">
    <citation type="submission" date="2022-08" db="UniProtKB">
        <authorList>
            <consortium name="EnsemblMetazoa"/>
        </authorList>
    </citation>
    <scope>IDENTIFICATION</scope>
    <source>
        <strain evidence="2">STECLA/ALBI9_A</strain>
    </source>
</reference>
<dbReference type="VEuPathDB" id="VectorBase:AALB008220"/>
<feature type="region of interest" description="Disordered" evidence="1">
    <location>
        <begin position="1"/>
        <end position="28"/>
    </location>
</feature>
<protein>
    <submittedName>
        <fullName evidence="2">Uncharacterized protein</fullName>
    </submittedName>
</protein>
<organism evidence="2 3">
    <name type="scientific">Anopheles albimanus</name>
    <name type="common">New world malaria mosquito</name>
    <dbReference type="NCBI Taxonomy" id="7167"/>
    <lineage>
        <taxon>Eukaryota</taxon>
        <taxon>Metazoa</taxon>
        <taxon>Ecdysozoa</taxon>
        <taxon>Arthropoda</taxon>
        <taxon>Hexapoda</taxon>
        <taxon>Insecta</taxon>
        <taxon>Pterygota</taxon>
        <taxon>Neoptera</taxon>
        <taxon>Endopterygota</taxon>
        <taxon>Diptera</taxon>
        <taxon>Nematocera</taxon>
        <taxon>Culicoidea</taxon>
        <taxon>Culicidae</taxon>
        <taxon>Anophelinae</taxon>
        <taxon>Anopheles</taxon>
    </lineage>
</organism>
<dbReference type="AlphaFoldDB" id="A0A182FNV7"/>
<evidence type="ECO:0000256" key="1">
    <source>
        <dbReference type="SAM" id="MobiDB-lite"/>
    </source>
</evidence>
<proteinExistence type="predicted"/>
<name>A0A182FNV7_ANOAL</name>
<reference evidence="2 3" key="1">
    <citation type="journal article" date="2017" name="G3 (Bethesda)">
        <title>The Physical Genome Mapping of Anopheles albimanus Corrected Scaffold Misassemblies and Identified Interarm Rearrangements in Genus Anopheles.</title>
        <authorList>
            <person name="Artemov G.N."/>
            <person name="Peery A.N."/>
            <person name="Jiang X."/>
            <person name="Tu Z."/>
            <person name="Stegniy V.N."/>
            <person name="Sharakhova M.V."/>
            <person name="Sharakhov I.V."/>
        </authorList>
    </citation>
    <scope>NUCLEOTIDE SEQUENCE [LARGE SCALE GENOMIC DNA]</scope>
    <source>
        <strain evidence="2 3">ALBI9_A</strain>
    </source>
</reference>
<keyword evidence="3" id="KW-1185">Reference proteome</keyword>